<dbReference type="SUPFAM" id="SSF81301">
    <property type="entry name" value="Nucleotidyltransferase"/>
    <property type="match status" value="1"/>
</dbReference>
<dbReference type="GO" id="GO:0008773">
    <property type="term" value="F:[protein-PII] uridylyltransferase activity"/>
    <property type="evidence" value="ECO:0007669"/>
    <property type="project" value="InterPro"/>
</dbReference>
<evidence type="ECO:0000259" key="8">
    <source>
        <dbReference type="PROSITE" id="PS51831"/>
    </source>
</evidence>
<dbReference type="InterPro" id="IPR013546">
    <property type="entry name" value="PII_UdlTrfase/GS_AdlTrfase"/>
</dbReference>
<dbReference type="InterPro" id="IPR010043">
    <property type="entry name" value="UTase/UR"/>
</dbReference>
<dbReference type="PIRSF" id="PIRSF006288">
    <property type="entry name" value="PII_uridyltransf"/>
    <property type="match status" value="1"/>
</dbReference>
<evidence type="ECO:0000256" key="3">
    <source>
        <dbReference type="ARBA" id="ARBA00022737"/>
    </source>
</evidence>
<dbReference type="InterPro" id="IPR043519">
    <property type="entry name" value="NT_sf"/>
</dbReference>
<organism evidence="9">
    <name type="scientific">freshwater metagenome</name>
    <dbReference type="NCBI Taxonomy" id="449393"/>
    <lineage>
        <taxon>unclassified sequences</taxon>
        <taxon>metagenomes</taxon>
        <taxon>ecological metagenomes</taxon>
    </lineage>
</organism>
<keyword evidence="4" id="KW-0378">Hydrolase</keyword>
<evidence type="ECO:0000256" key="5">
    <source>
        <dbReference type="ARBA" id="ARBA00022842"/>
    </source>
</evidence>
<dbReference type="CDD" id="cd00077">
    <property type="entry name" value="HDc"/>
    <property type="match status" value="1"/>
</dbReference>
<dbReference type="GO" id="GO:0016787">
    <property type="term" value="F:hydrolase activity"/>
    <property type="evidence" value="ECO:0007669"/>
    <property type="project" value="UniProtKB-KW"/>
</dbReference>
<dbReference type="NCBIfam" id="NF002895">
    <property type="entry name" value="PRK03381.1"/>
    <property type="match status" value="1"/>
</dbReference>
<keyword evidence="6" id="KW-0511">Multifunctional enzyme</keyword>
<evidence type="ECO:0000256" key="6">
    <source>
        <dbReference type="ARBA" id="ARBA00023268"/>
    </source>
</evidence>
<dbReference type="PANTHER" id="PTHR47320:SF1">
    <property type="entry name" value="BIFUNCTIONAL URIDYLYLTRANSFERASE_URIDYLYL-REMOVING ENZYME"/>
    <property type="match status" value="1"/>
</dbReference>
<evidence type="ECO:0000256" key="4">
    <source>
        <dbReference type="ARBA" id="ARBA00022801"/>
    </source>
</evidence>
<dbReference type="PROSITE" id="PS51831">
    <property type="entry name" value="HD"/>
    <property type="match status" value="1"/>
</dbReference>
<keyword evidence="1" id="KW-0808">Transferase</keyword>
<keyword evidence="5" id="KW-0460">Magnesium</keyword>
<dbReference type="Pfam" id="PF08335">
    <property type="entry name" value="GlnD_UR_UTase"/>
    <property type="match status" value="1"/>
</dbReference>
<dbReference type="InterPro" id="IPR006674">
    <property type="entry name" value="HD_domain"/>
</dbReference>
<evidence type="ECO:0000256" key="2">
    <source>
        <dbReference type="ARBA" id="ARBA00022695"/>
    </source>
</evidence>
<feature type="domain" description="ACT" evidence="7">
    <location>
        <begin position="612"/>
        <end position="690"/>
    </location>
</feature>
<dbReference type="InterPro" id="IPR045865">
    <property type="entry name" value="ACT-like_dom_sf"/>
</dbReference>
<sequence>MSSPSVNQQAVALANADFTDARNSLFADVSLRGQQRRSAYQELVEKWLGELFALANPRNLPVALGAVGALARKELAPSSDLDLVLLGQSSHTSEVADALWYPIWDSGIRLDHSVRTADQAIAIARSDLKAGIGLLDLRHLAGDEVLTAGVHKQALDLWRSKARKVLPDLKAMGEHRSQTLGDVAWLLEPDLKDSYGGLREFTVLRAVAASWIADIPRGDTADALTHLLDVRDELHLVTGRATDRLVLQEQAAIAERMGYEQADDLLRSVCLAGRTISYSMDAMWQRVERDQAPRRTSGLFGKDKRTPARTPLAEGVVEFDGEVHLARDADLDDPVLGLRVAAAAAQGGLRIAPATLERVSQAVVELPQPWPRDAREELVSFLGAGSQALAVWEALDHAGLWSRWLPGWERLRALPQHNPVHIYTVDRHLIEAAIQAAALTRQVHRPDLLMIGALLHDVGKGLPGDHTDQGMQLIASMGPALGFDQADTAALIQLCQHHLLLPETATRRDLDDPATVAAVVHALDNRDVDRPELLNLVAALTEADAKATGPAAWSQWRADLINELVQRTQQALRGEAHESDPTLTSEQLDLLERGWGSAGINVEVAKHKSAWRVTVVAQDRPGLMADVAGVLSMNRLAVRAATLRTDRHRALQVWTVQPTFGDAPGAERLRADLVGVFDERIDLQARLAQREAAYAKPTVVVASARIEVVDASQRANVIEVRSHDGPALLHRIGLAFAQSGVAVQSAQVSTMGSEAVDVFYITDAQGNKLDQSSVDRVVQSLEAALVPAN</sequence>
<dbReference type="InterPro" id="IPR003607">
    <property type="entry name" value="HD/PDEase_dom"/>
</dbReference>
<dbReference type="AlphaFoldDB" id="A0A6J6W4R5"/>
<dbReference type="PROSITE" id="PS51671">
    <property type="entry name" value="ACT"/>
    <property type="match status" value="2"/>
</dbReference>
<evidence type="ECO:0000313" key="9">
    <source>
        <dbReference type="EMBL" id="CAB4778524.1"/>
    </source>
</evidence>
<dbReference type="InterPro" id="IPR002912">
    <property type="entry name" value="ACT_dom"/>
</dbReference>
<evidence type="ECO:0000259" key="7">
    <source>
        <dbReference type="PROSITE" id="PS51671"/>
    </source>
</evidence>
<protein>
    <submittedName>
        <fullName evidence="9">Unannotated protein</fullName>
    </submittedName>
</protein>
<proteinExistence type="inferred from homology"/>
<feature type="domain" description="ACT" evidence="7">
    <location>
        <begin position="717"/>
        <end position="789"/>
    </location>
</feature>
<keyword evidence="2" id="KW-0548">Nucleotidyltransferase</keyword>
<dbReference type="SUPFAM" id="SSF81891">
    <property type="entry name" value="Poly A polymerase C-terminal region-like"/>
    <property type="match status" value="1"/>
</dbReference>
<keyword evidence="3" id="KW-0677">Repeat</keyword>
<dbReference type="Gene3D" id="1.10.3090.10">
    <property type="entry name" value="cca-adding enzyme, domain 2"/>
    <property type="match status" value="1"/>
</dbReference>
<dbReference type="SUPFAM" id="SSF55021">
    <property type="entry name" value="ACT-like"/>
    <property type="match status" value="2"/>
</dbReference>
<evidence type="ECO:0000256" key="1">
    <source>
        <dbReference type="ARBA" id="ARBA00022679"/>
    </source>
</evidence>
<gene>
    <name evidence="9" type="ORF">UFOPK2938_00561</name>
</gene>
<dbReference type="SMART" id="SM00471">
    <property type="entry name" value="HDc"/>
    <property type="match status" value="1"/>
</dbReference>
<feature type="domain" description="HD" evidence="8">
    <location>
        <begin position="425"/>
        <end position="529"/>
    </location>
</feature>
<dbReference type="CDD" id="cd04899">
    <property type="entry name" value="ACT_ACR-UUR-like_2"/>
    <property type="match status" value="1"/>
</dbReference>
<reference evidence="9" key="1">
    <citation type="submission" date="2020-05" db="EMBL/GenBank/DDBJ databases">
        <authorList>
            <person name="Chiriac C."/>
            <person name="Salcher M."/>
            <person name="Ghai R."/>
            <person name="Kavagutti S V."/>
        </authorList>
    </citation>
    <scope>NUCLEOTIDE SEQUENCE</scope>
</reference>
<dbReference type="CDD" id="cd04873">
    <property type="entry name" value="ACT_UUR-ACR-like"/>
    <property type="match status" value="1"/>
</dbReference>
<name>A0A6J6W4R5_9ZZZZ</name>
<dbReference type="PANTHER" id="PTHR47320">
    <property type="entry name" value="BIFUNCTIONAL URIDYLYLTRANSFERASE/URIDYLYL-REMOVING ENZYME"/>
    <property type="match status" value="1"/>
</dbReference>
<dbReference type="Pfam" id="PF01966">
    <property type="entry name" value="HD"/>
    <property type="match status" value="1"/>
</dbReference>
<dbReference type="EMBL" id="CAEZZX010000092">
    <property type="protein sequence ID" value="CAB4778524.1"/>
    <property type="molecule type" value="Genomic_DNA"/>
</dbReference>
<accession>A0A6J6W4R5</accession>
<dbReference type="HAMAP" id="MF_00277">
    <property type="entry name" value="PII_uridylyl_transf"/>
    <property type="match status" value="1"/>
</dbReference>